<evidence type="ECO:0008006" key="4">
    <source>
        <dbReference type="Google" id="ProtNLM"/>
    </source>
</evidence>
<feature type="compositionally biased region" description="Low complexity" evidence="1">
    <location>
        <begin position="148"/>
        <end position="164"/>
    </location>
</feature>
<comment type="caution">
    <text evidence="2">The sequence shown here is derived from an EMBL/GenBank/DDBJ whole genome shotgun (WGS) entry which is preliminary data.</text>
</comment>
<keyword evidence="3" id="KW-1185">Reference proteome</keyword>
<reference evidence="2 3" key="1">
    <citation type="submission" date="2024-06" db="EMBL/GenBank/DDBJ databases">
        <title>Complete genome of Phlyctema vagabunda strain 19-DSS-EL-015.</title>
        <authorList>
            <person name="Fiorenzani C."/>
        </authorList>
    </citation>
    <scope>NUCLEOTIDE SEQUENCE [LARGE SCALE GENOMIC DNA]</scope>
    <source>
        <strain evidence="2 3">19-DSS-EL-015</strain>
    </source>
</reference>
<protein>
    <recommendedName>
        <fullName evidence="4">AGA1 A-agglutinin anchor subunit</fullName>
    </recommendedName>
</protein>
<feature type="compositionally biased region" description="Polar residues" evidence="1">
    <location>
        <begin position="171"/>
        <end position="182"/>
    </location>
</feature>
<name>A0ABR4PRM7_9HELO</name>
<feature type="compositionally biased region" description="Low complexity" evidence="1">
    <location>
        <begin position="85"/>
        <end position="102"/>
    </location>
</feature>
<dbReference type="Proteomes" id="UP001629113">
    <property type="component" value="Unassembled WGS sequence"/>
</dbReference>
<feature type="compositionally biased region" description="Polar residues" evidence="1">
    <location>
        <begin position="72"/>
        <end position="84"/>
    </location>
</feature>
<dbReference type="EMBL" id="JBFCZG010000002">
    <property type="protein sequence ID" value="KAL3426004.1"/>
    <property type="molecule type" value="Genomic_DNA"/>
</dbReference>
<sequence>MSNIPSRTRSLRKPLEKSGDSNSTRIERPVESPSRLPVKPTTRPRPSSISSISGLTSNASTSMRPPPIPNRANISKPATSTTGLTRGASTRRPSSASTTSSGIDPAKVDRSSATRPPPAIARHLRHGSTSSVASSSTRVPAHTRHRSSSTLLTSATTLRPAARTTPEDPSARSQTAEAPQRKANFSTLQQHYSPAKNLAPKPHPAAFLVPPTPSKLPANIAITAETAKLQNELLQLHLLHKDASRVELEWRASAKRKLGQRFAEVVKENEGLVRLEEEEMGRINAAALKKWGDGWGLEEKTQALDSILTGVWNLGEPGAKYSRVVKKFARWITRVQGIFQARDSGDAAEIVFIEELDGSWRDECLILTRKLEGWRDQLRDLGNSDHGSNLETVLTGCRQLVAGMLDELNIMSKIEADAVRIEGDWIKSMNEDNSDDEDLPPVGAIWRR</sequence>
<organism evidence="2 3">
    <name type="scientific">Phlyctema vagabunda</name>
    <dbReference type="NCBI Taxonomy" id="108571"/>
    <lineage>
        <taxon>Eukaryota</taxon>
        <taxon>Fungi</taxon>
        <taxon>Dikarya</taxon>
        <taxon>Ascomycota</taxon>
        <taxon>Pezizomycotina</taxon>
        <taxon>Leotiomycetes</taxon>
        <taxon>Helotiales</taxon>
        <taxon>Dermateaceae</taxon>
        <taxon>Phlyctema</taxon>
    </lineage>
</organism>
<evidence type="ECO:0000313" key="2">
    <source>
        <dbReference type="EMBL" id="KAL3426004.1"/>
    </source>
</evidence>
<feature type="compositionally biased region" description="Basic and acidic residues" evidence="1">
    <location>
        <begin position="13"/>
        <end position="30"/>
    </location>
</feature>
<gene>
    <name evidence="2" type="ORF">PVAG01_02795</name>
</gene>
<feature type="compositionally biased region" description="Low complexity" evidence="1">
    <location>
        <begin position="128"/>
        <end position="137"/>
    </location>
</feature>
<feature type="region of interest" description="Disordered" evidence="1">
    <location>
        <begin position="1"/>
        <end position="182"/>
    </location>
</feature>
<proteinExistence type="predicted"/>
<feature type="compositionally biased region" description="Low complexity" evidence="1">
    <location>
        <begin position="44"/>
        <end position="62"/>
    </location>
</feature>
<evidence type="ECO:0000313" key="3">
    <source>
        <dbReference type="Proteomes" id="UP001629113"/>
    </source>
</evidence>
<evidence type="ECO:0000256" key="1">
    <source>
        <dbReference type="SAM" id="MobiDB-lite"/>
    </source>
</evidence>
<accession>A0ABR4PRM7</accession>